<dbReference type="Pfam" id="PF04343">
    <property type="entry name" value="DUF488"/>
    <property type="match status" value="1"/>
</dbReference>
<dbReference type="InterPro" id="IPR014519">
    <property type="entry name" value="UCP024492"/>
</dbReference>
<name>A0ABQ3LU01_9SPHN</name>
<evidence type="ECO:0008006" key="3">
    <source>
        <dbReference type="Google" id="ProtNLM"/>
    </source>
</evidence>
<dbReference type="InterPro" id="IPR007438">
    <property type="entry name" value="DUF488"/>
</dbReference>
<dbReference type="EMBL" id="BNAQ01000009">
    <property type="protein sequence ID" value="GHH25258.1"/>
    <property type="molecule type" value="Genomic_DNA"/>
</dbReference>
<accession>A0ABQ3LU01</accession>
<gene>
    <name evidence="1" type="ORF">GCM10008023_38410</name>
</gene>
<organism evidence="1 2">
    <name type="scientific">Sphingomonas glacialis</name>
    <dbReference type="NCBI Taxonomy" id="658225"/>
    <lineage>
        <taxon>Bacteria</taxon>
        <taxon>Pseudomonadati</taxon>
        <taxon>Pseudomonadota</taxon>
        <taxon>Alphaproteobacteria</taxon>
        <taxon>Sphingomonadales</taxon>
        <taxon>Sphingomonadaceae</taxon>
        <taxon>Sphingomonas</taxon>
    </lineage>
</organism>
<dbReference type="RefSeq" id="WP_229839552.1">
    <property type="nucleotide sequence ID" value="NZ_BNAQ01000009.1"/>
</dbReference>
<evidence type="ECO:0000313" key="2">
    <source>
        <dbReference type="Proteomes" id="UP000652430"/>
    </source>
</evidence>
<dbReference type="PIRSF" id="PIRSF024492">
    <property type="entry name" value="UCP024492"/>
    <property type="match status" value="1"/>
</dbReference>
<proteinExistence type="predicted"/>
<protein>
    <recommendedName>
        <fullName evidence="3">DUF488 domain-containing protein</fullName>
    </recommendedName>
</protein>
<reference evidence="2" key="1">
    <citation type="journal article" date="2019" name="Int. J. Syst. Evol. Microbiol.">
        <title>The Global Catalogue of Microorganisms (GCM) 10K type strain sequencing project: providing services to taxonomists for standard genome sequencing and annotation.</title>
        <authorList>
            <consortium name="The Broad Institute Genomics Platform"/>
            <consortium name="The Broad Institute Genome Sequencing Center for Infectious Disease"/>
            <person name="Wu L."/>
            <person name="Ma J."/>
        </authorList>
    </citation>
    <scope>NUCLEOTIDE SEQUENCE [LARGE SCALE GENOMIC DNA]</scope>
    <source>
        <strain evidence="2">CGMCC 1.8957</strain>
    </source>
</reference>
<dbReference type="Proteomes" id="UP000652430">
    <property type="component" value="Unassembled WGS sequence"/>
</dbReference>
<dbReference type="PANTHER" id="PTHR39337:SF1">
    <property type="entry name" value="BLR5642 PROTEIN"/>
    <property type="match status" value="1"/>
</dbReference>
<keyword evidence="2" id="KW-1185">Reference proteome</keyword>
<dbReference type="PANTHER" id="PTHR39337">
    <property type="entry name" value="BLR5642 PROTEIN"/>
    <property type="match status" value="1"/>
</dbReference>
<sequence>MMSVDRPPVYTIGHSTRSVVEFVELLQTGRVELVVDIRSTPRSRTNPQFNIDALPQALAAWQIGHTRIKELGGRRPKSTTISPEVNGFWTNQSFHNYADYALSNEFRVGFSRLTELSVERRCAIMCSEAVWWRCHRRFVADYLLQDGRDVFHLMGTARVDAARINPAARADGASLVYPALDAPMEG</sequence>
<comment type="caution">
    <text evidence="1">The sequence shown here is derived from an EMBL/GenBank/DDBJ whole genome shotgun (WGS) entry which is preliminary data.</text>
</comment>
<evidence type="ECO:0000313" key="1">
    <source>
        <dbReference type="EMBL" id="GHH25258.1"/>
    </source>
</evidence>